<dbReference type="AlphaFoldDB" id="A0AAE8HUF0"/>
<keyword evidence="3" id="KW-1185">Reference proteome</keyword>
<dbReference type="EMBL" id="CP015367">
    <property type="protein sequence ID" value="APT32727.1"/>
    <property type="molecule type" value="Genomic_DNA"/>
</dbReference>
<protein>
    <submittedName>
        <fullName evidence="2">Uncharacterized protein</fullName>
    </submittedName>
</protein>
<dbReference type="Proteomes" id="UP000185487">
    <property type="component" value="Chromosome"/>
</dbReference>
<proteinExistence type="predicted"/>
<dbReference type="KEGG" id="mphy:MCBMB27_03436"/>
<reference evidence="2 4" key="2">
    <citation type="submission" date="2016-10" db="EMBL/GenBank/DDBJ databases">
        <authorList>
            <person name="Varghese N."/>
            <person name="Submissions S."/>
        </authorList>
    </citation>
    <scope>NUCLEOTIDE SEQUENCE [LARGE SCALE GENOMIC DNA]</scope>
    <source>
        <strain evidence="2 4">CBMB27</strain>
    </source>
</reference>
<evidence type="ECO:0000313" key="1">
    <source>
        <dbReference type="EMBL" id="APT32727.1"/>
    </source>
</evidence>
<reference evidence="1 3" key="1">
    <citation type="submission" date="2016-04" db="EMBL/GenBank/DDBJ databases">
        <title>Complete genome sequencing and analysis of CBMB27, Methylobacterium phyllosphaerae isolated from leaf tissues of rice (Oryza sativa L.).</title>
        <authorList>
            <person name="Lee Y."/>
            <person name="Hwangbo K."/>
            <person name="Chung H."/>
            <person name="Yoo J."/>
            <person name="Kim K.Y."/>
            <person name="Sa T.M."/>
            <person name="Um Y."/>
            <person name="Madhaiyan M."/>
        </authorList>
    </citation>
    <scope>NUCLEOTIDE SEQUENCE [LARGE SCALE GENOMIC DNA]</scope>
    <source>
        <strain evidence="1 3">CBMB27</strain>
    </source>
</reference>
<accession>A0AAE8HUF0</accession>
<organism evidence="2 4">
    <name type="scientific">Methylobacterium phyllosphaerae</name>
    <dbReference type="NCBI Taxonomy" id="418223"/>
    <lineage>
        <taxon>Bacteria</taxon>
        <taxon>Pseudomonadati</taxon>
        <taxon>Pseudomonadota</taxon>
        <taxon>Alphaproteobacteria</taxon>
        <taxon>Hyphomicrobiales</taxon>
        <taxon>Methylobacteriaceae</taxon>
        <taxon>Methylobacterium</taxon>
    </lineage>
</organism>
<name>A0AAE8HUF0_9HYPH</name>
<gene>
    <name evidence="1" type="ORF">MCBMB27_03436</name>
    <name evidence="2" type="ORF">SAMN05192567_11843</name>
</gene>
<dbReference type="Proteomes" id="UP000199140">
    <property type="component" value="Unassembled WGS sequence"/>
</dbReference>
<evidence type="ECO:0000313" key="3">
    <source>
        <dbReference type="Proteomes" id="UP000185487"/>
    </source>
</evidence>
<evidence type="ECO:0000313" key="2">
    <source>
        <dbReference type="EMBL" id="SFH26332.1"/>
    </source>
</evidence>
<evidence type="ECO:0000313" key="4">
    <source>
        <dbReference type="Proteomes" id="UP000199140"/>
    </source>
</evidence>
<dbReference type="EMBL" id="FOPK01000018">
    <property type="protein sequence ID" value="SFH26332.1"/>
    <property type="molecule type" value="Genomic_DNA"/>
</dbReference>
<sequence length="211" mass="23110">MRDHDPDVIWAYSLAELRLSRAFVALERQGIKAGFRLDRRRGRDGRWCGEGGSLTVVRKDRTGDPRIDAKTDEILDVLKDVVASTEPGEGFLYGFQIHASLAARLRALDLPGIGRHGVEQSFVAGDIVRHGLSGSRRTHVLLRDGRTSAAPVRAIWDIKTGETGLSPRRIRALRAGAGVDDSVPVIEIHLLRGISVKRRISVAVTRGVVLA</sequence>